<dbReference type="InterPro" id="IPR039901">
    <property type="entry name" value="Kdotransferase"/>
</dbReference>
<dbReference type="GO" id="GO:0009244">
    <property type="term" value="P:lipopolysaccharide core region biosynthetic process"/>
    <property type="evidence" value="ECO:0007669"/>
    <property type="project" value="UniProtKB-UniRule"/>
</dbReference>
<keyword evidence="6" id="KW-1003">Cell membrane</keyword>
<keyword evidence="3 6" id="KW-0808">Transferase</keyword>
<evidence type="ECO:0000256" key="5">
    <source>
        <dbReference type="PIRSR" id="PIRSR639901-2"/>
    </source>
</evidence>
<feature type="domain" description="Glycosyl transferase family 1" evidence="7">
    <location>
        <begin position="256"/>
        <end position="406"/>
    </location>
</feature>
<feature type="site" description="Transition state stabilizer" evidence="5">
    <location>
        <position position="134"/>
    </location>
</feature>
<evidence type="ECO:0000256" key="4">
    <source>
        <dbReference type="PIRSR" id="PIRSR639901-1"/>
    </source>
</evidence>
<evidence type="ECO:0000259" key="8">
    <source>
        <dbReference type="Pfam" id="PF04413"/>
    </source>
</evidence>
<name>A0A4R1PSN5_9FIRM</name>
<keyword evidence="2" id="KW-0997">Cell inner membrane</keyword>
<comment type="catalytic activity">
    <reaction evidence="6">
        <text>lipid IVA (E. coli) + CMP-3-deoxy-beta-D-manno-octulosonate = alpha-Kdo-(2-&gt;6)-lipid IVA (E. coli) + CMP + H(+)</text>
        <dbReference type="Rhea" id="RHEA:28066"/>
        <dbReference type="ChEBI" id="CHEBI:15378"/>
        <dbReference type="ChEBI" id="CHEBI:58603"/>
        <dbReference type="ChEBI" id="CHEBI:60364"/>
        <dbReference type="ChEBI" id="CHEBI:60377"/>
        <dbReference type="ChEBI" id="CHEBI:85987"/>
        <dbReference type="EC" id="2.4.99.12"/>
    </reaction>
</comment>
<dbReference type="UniPathway" id="UPA00958"/>
<dbReference type="Pfam" id="PF04413">
    <property type="entry name" value="Glycos_transf_N"/>
    <property type="match status" value="1"/>
</dbReference>
<dbReference type="RefSeq" id="WP_243650650.1">
    <property type="nucleotide sequence ID" value="NZ_SLUI01000019.1"/>
</dbReference>
<dbReference type="AlphaFoldDB" id="A0A4R1PSN5"/>
<evidence type="ECO:0000313" key="9">
    <source>
        <dbReference type="EMBL" id="TCL32938.1"/>
    </source>
</evidence>
<dbReference type="EC" id="2.4.99.12" evidence="6"/>
<dbReference type="PANTHER" id="PTHR42755">
    <property type="entry name" value="3-DEOXY-MANNO-OCTULOSONATE CYTIDYLYLTRANSFERASE"/>
    <property type="match status" value="1"/>
</dbReference>
<evidence type="ECO:0000256" key="3">
    <source>
        <dbReference type="ARBA" id="ARBA00022679"/>
    </source>
</evidence>
<dbReference type="PANTHER" id="PTHR42755:SF1">
    <property type="entry name" value="3-DEOXY-D-MANNO-OCTULOSONIC ACID TRANSFERASE, MITOCHONDRIAL-RELATED"/>
    <property type="match status" value="1"/>
</dbReference>
<feature type="domain" description="3-deoxy-D-manno-octulosonic-acid transferase N-terminal" evidence="8">
    <location>
        <begin position="33"/>
        <end position="215"/>
    </location>
</feature>
<dbReference type="GO" id="GO:0043842">
    <property type="term" value="F:Kdo transferase activity"/>
    <property type="evidence" value="ECO:0007669"/>
    <property type="project" value="UniProtKB-EC"/>
</dbReference>
<dbReference type="GO" id="GO:0005886">
    <property type="term" value="C:plasma membrane"/>
    <property type="evidence" value="ECO:0007669"/>
    <property type="project" value="UniProtKB-SubCell"/>
</dbReference>
<feature type="site" description="Transition state stabilizer" evidence="5">
    <location>
        <position position="212"/>
    </location>
</feature>
<organism evidence="9 10">
    <name type="scientific">Anaerospora hongkongensis</name>
    <dbReference type="NCBI Taxonomy" id="244830"/>
    <lineage>
        <taxon>Bacteria</taxon>
        <taxon>Bacillati</taxon>
        <taxon>Bacillota</taxon>
        <taxon>Negativicutes</taxon>
        <taxon>Selenomonadales</taxon>
        <taxon>Sporomusaceae</taxon>
        <taxon>Anaerospora</taxon>
    </lineage>
</organism>
<dbReference type="Proteomes" id="UP000295063">
    <property type="component" value="Unassembled WGS sequence"/>
</dbReference>
<comment type="pathway">
    <text evidence="6">Bacterial outer membrane biogenesis; LPS core biosynthesis.</text>
</comment>
<keyword evidence="10" id="KW-1185">Reference proteome</keyword>
<dbReference type="Gene3D" id="3.40.50.2000">
    <property type="entry name" value="Glycogen Phosphorylase B"/>
    <property type="match status" value="1"/>
</dbReference>
<evidence type="ECO:0000259" key="7">
    <source>
        <dbReference type="Pfam" id="PF00534"/>
    </source>
</evidence>
<keyword evidence="2" id="KW-0472">Membrane</keyword>
<dbReference type="GO" id="GO:0009245">
    <property type="term" value="P:lipid A biosynthetic process"/>
    <property type="evidence" value="ECO:0007669"/>
    <property type="project" value="TreeGrafter"/>
</dbReference>
<dbReference type="SUPFAM" id="SSF53756">
    <property type="entry name" value="UDP-Glycosyltransferase/glycogen phosphorylase"/>
    <property type="match status" value="1"/>
</dbReference>
<reference evidence="9 10" key="1">
    <citation type="submission" date="2019-03" db="EMBL/GenBank/DDBJ databases">
        <title>Genomic Encyclopedia of Type Strains, Phase IV (KMG-IV): sequencing the most valuable type-strain genomes for metagenomic binning, comparative biology and taxonomic classification.</title>
        <authorList>
            <person name="Goeker M."/>
        </authorList>
    </citation>
    <scope>NUCLEOTIDE SEQUENCE [LARGE SCALE GENOMIC DNA]</scope>
    <source>
        <strain evidence="9 10">DSM 15969</strain>
    </source>
</reference>
<gene>
    <name evidence="9" type="ORF">EV210_11913</name>
</gene>
<dbReference type="Gene3D" id="3.40.50.11720">
    <property type="entry name" value="3-Deoxy-D-manno-octulosonic-acid transferase, N-terminal domain"/>
    <property type="match status" value="1"/>
</dbReference>
<feature type="active site" description="Proton acceptor" evidence="4">
    <location>
        <position position="64"/>
    </location>
</feature>
<comment type="function">
    <text evidence="6">Involved in lipopolysaccharide (LPS) biosynthesis. Catalyzes the transfer of 3-deoxy-D-manno-octulosonate (Kdo) residue(s) from CMP-Kdo to lipid IV(A), the tetraacyldisaccharide-1,4'-bisphosphate precursor of lipid A.</text>
</comment>
<dbReference type="Pfam" id="PF00534">
    <property type="entry name" value="Glycos_transf_1"/>
    <property type="match status" value="1"/>
</dbReference>
<evidence type="ECO:0000256" key="1">
    <source>
        <dbReference type="ARBA" id="ARBA00004196"/>
    </source>
</evidence>
<comment type="similarity">
    <text evidence="6">Belongs to the glycosyltransferase group 1 family.</text>
</comment>
<evidence type="ECO:0000313" key="10">
    <source>
        <dbReference type="Proteomes" id="UP000295063"/>
    </source>
</evidence>
<comment type="subcellular location">
    <subcellularLocation>
        <location evidence="1">Cell envelope</location>
    </subcellularLocation>
    <subcellularLocation>
        <location evidence="6">Cell membrane</location>
    </subcellularLocation>
</comment>
<evidence type="ECO:0000256" key="6">
    <source>
        <dbReference type="RuleBase" id="RU365103"/>
    </source>
</evidence>
<comment type="caution">
    <text evidence="9">The sequence shown here is derived from an EMBL/GenBank/DDBJ whole genome shotgun (WGS) entry which is preliminary data.</text>
</comment>
<proteinExistence type="inferred from homology"/>
<dbReference type="GO" id="GO:0030313">
    <property type="term" value="C:cell envelope"/>
    <property type="evidence" value="ECO:0007669"/>
    <property type="project" value="UniProtKB-SubCell"/>
</dbReference>
<protein>
    <recommendedName>
        <fullName evidence="6">3-deoxy-D-manno-octulosonic acid transferase</fullName>
        <shortName evidence="6">Kdo transferase</shortName>
        <ecNumber evidence="6">2.4.99.12</ecNumber>
    </recommendedName>
    <alternativeName>
        <fullName evidence="6">Lipid IV(A) 3-deoxy-D-manno-octulosonic acid transferase</fullName>
    </alternativeName>
</protein>
<keyword evidence="6" id="KW-0448">Lipopolysaccharide biosynthesis</keyword>
<dbReference type="EMBL" id="SLUI01000019">
    <property type="protein sequence ID" value="TCL32938.1"/>
    <property type="molecule type" value="Genomic_DNA"/>
</dbReference>
<accession>A0A4R1PSN5</accession>
<evidence type="ECO:0000256" key="2">
    <source>
        <dbReference type="ARBA" id="ARBA00022519"/>
    </source>
</evidence>
<sequence length="433" mass="47506">MHLLYNLLALVLVVLAAPVFLYRLIREAGFGERLKQSFGWLPSETVAKVANKNAIWLHAASVGEIVATSPMVKEIKKEMPDNVVVISVVTASGYDMAKRIIPEADGVIFFPLDLPWLSCHVVKKIAPQAFLLVETELWPNFLKASRKAGIPVMMVNGRIGDKSFGNYRYLGSVLQDMLQTVVKFCMQSSIDAQYIIKLGADPQRVMVTGNTKYDQTYTDVSEGEQKLLISQYGFAGQGPIIIAGSTHKGEEESLFTSFGKIRNRFPQACLVIAPRDIQRADELVSMAAASGHRAVKRSKLEKENAGGHNTVILDTIGELGRVYSIADVVFVGGSLIPQGGHNILEPAAHGKPIVVGPHMFNFKDIYALLSDRKACITAKDPALLTDKLLAVLENKELSETMSKNARAIIEENRGAAHKNTLQLKQLLEKANNL</sequence>
<dbReference type="InterPro" id="IPR007507">
    <property type="entry name" value="Glycos_transf_N"/>
</dbReference>
<dbReference type="InterPro" id="IPR001296">
    <property type="entry name" value="Glyco_trans_1"/>
</dbReference>
<dbReference type="InterPro" id="IPR038107">
    <property type="entry name" value="Glycos_transf_N_sf"/>
</dbReference>